<evidence type="ECO:0000256" key="1">
    <source>
        <dbReference type="SAM" id="Phobius"/>
    </source>
</evidence>
<dbReference type="InterPro" id="IPR024529">
    <property type="entry name" value="ECF_trnsprt_substrate-spec"/>
</dbReference>
<keyword evidence="1" id="KW-0812">Transmembrane</keyword>
<dbReference type="OrthoDB" id="9813540at2"/>
<dbReference type="RefSeq" id="WP_154454303.1">
    <property type="nucleotide sequence ID" value="NZ_BRXN01000001.1"/>
</dbReference>
<dbReference type="GeneID" id="99636613"/>
<evidence type="ECO:0000313" key="3">
    <source>
        <dbReference type="Proteomes" id="UP000471052"/>
    </source>
</evidence>
<dbReference type="Gene3D" id="1.10.1760.20">
    <property type="match status" value="1"/>
</dbReference>
<dbReference type="GO" id="GO:0022857">
    <property type="term" value="F:transmembrane transporter activity"/>
    <property type="evidence" value="ECO:0007669"/>
    <property type="project" value="InterPro"/>
</dbReference>
<comment type="caution">
    <text evidence="2">The sequence shown here is derived from an EMBL/GenBank/DDBJ whole genome shotgun (WGS) entry which is preliminary data.</text>
</comment>
<feature type="transmembrane region" description="Helical" evidence="1">
    <location>
        <begin position="61"/>
        <end position="82"/>
    </location>
</feature>
<feature type="transmembrane region" description="Helical" evidence="1">
    <location>
        <begin position="94"/>
        <end position="115"/>
    </location>
</feature>
<gene>
    <name evidence="2" type="ORF">FYJ82_01225</name>
</gene>
<feature type="transmembrane region" description="Helical" evidence="1">
    <location>
        <begin position="12"/>
        <end position="31"/>
    </location>
</feature>
<sequence length="190" mass="20505">MKKRQSASDIAVIAIFFAIMLVIHFLTSLVFNLWPVPIKPTLIQIPVIVASIMYGSRIGAILGGLMGIISVTVNTITLMPTSYLFSPFVENGNLASLVIAMVPRILIGITPYYVYKWWHSRAGLVVAGAVGSMTNTIFVLGGVFFIFSNVYNGDIKALLAAVFGTNAIAEMIASAILTAAVVPVLEKQRR</sequence>
<accession>A0A6N7X4A4</accession>
<proteinExistence type="predicted"/>
<keyword evidence="1" id="KW-0472">Membrane</keyword>
<dbReference type="AlphaFoldDB" id="A0A6N7X4A4"/>
<organism evidence="2 3">
    <name type="scientific">Streptococcus alactolyticus</name>
    <dbReference type="NCBI Taxonomy" id="29389"/>
    <lineage>
        <taxon>Bacteria</taxon>
        <taxon>Bacillati</taxon>
        <taxon>Bacillota</taxon>
        <taxon>Bacilli</taxon>
        <taxon>Lactobacillales</taxon>
        <taxon>Streptococcaceae</taxon>
        <taxon>Streptococcus</taxon>
    </lineage>
</organism>
<reference evidence="2 3" key="1">
    <citation type="submission" date="2019-08" db="EMBL/GenBank/DDBJ databases">
        <title>In-depth cultivation of the pig gut microbiome towards novel bacterial diversity and tailored functional studies.</title>
        <authorList>
            <person name="Wylensek D."/>
            <person name="Hitch T.C.A."/>
            <person name="Clavel T."/>
        </authorList>
    </citation>
    <scope>NUCLEOTIDE SEQUENCE [LARGE SCALE GENOMIC DNA]</scope>
    <source>
        <strain evidence="2 3">BL-178-WT-3A</strain>
    </source>
</reference>
<name>A0A6N7X4A4_STRAY</name>
<dbReference type="Proteomes" id="UP000471052">
    <property type="component" value="Unassembled WGS sequence"/>
</dbReference>
<protein>
    <submittedName>
        <fullName evidence="2">ECF transporter S component</fullName>
    </submittedName>
</protein>
<keyword evidence="1" id="KW-1133">Transmembrane helix</keyword>
<dbReference type="Pfam" id="PF12822">
    <property type="entry name" value="ECF_trnsprt"/>
    <property type="match status" value="1"/>
</dbReference>
<feature type="transmembrane region" description="Helical" evidence="1">
    <location>
        <begin position="159"/>
        <end position="185"/>
    </location>
</feature>
<feature type="transmembrane region" description="Helical" evidence="1">
    <location>
        <begin position="122"/>
        <end position="147"/>
    </location>
</feature>
<dbReference type="EMBL" id="VUNP01000004">
    <property type="protein sequence ID" value="MST53082.1"/>
    <property type="molecule type" value="Genomic_DNA"/>
</dbReference>
<evidence type="ECO:0000313" key="2">
    <source>
        <dbReference type="EMBL" id="MST53082.1"/>
    </source>
</evidence>